<gene>
    <name evidence="1" type="ORF">DXN04_09610</name>
</gene>
<comment type="caution">
    <text evidence="1">The sequence shown here is derived from an EMBL/GenBank/DDBJ whole genome shotgun (WGS) entry which is preliminary data.</text>
</comment>
<sequence>MLCLTTACKKEYSYEGGPVKSVDTVSTPEVVNYAPYTEGAVYNYMYNTKTDTFYYSMTVTGDTLIQGNTFFIQSDGYNKQYNRYSEGVYYYFEPAYQSTTSNHPAAIRPVLYDYYPLNGHWSDTVKATTFSGNPETALLDYHIIQKATPKTVMGNTYSKVIGVKQDGYLIIEGKAYSLGTIGNYYYADSVGFLEKDSPTDTIRLISYSLKTQ</sequence>
<protein>
    <submittedName>
        <fullName evidence="1">Uncharacterized protein</fullName>
    </submittedName>
</protein>
<dbReference type="RefSeq" id="WP_116853111.1">
    <property type="nucleotide sequence ID" value="NZ_QTJV01000002.1"/>
</dbReference>
<dbReference type="Proteomes" id="UP000261174">
    <property type="component" value="Unassembled WGS sequence"/>
</dbReference>
<proteinExistence type="predicted"/>
<dbReference type="EMBL" id="QTJV01000002">
    <property type="protein sequence ID" value="RFM35622.1"/>
    <property type="molecule type" value="Genomic_DNA"/>
</dbReference>
<name>A0A3E1P622_9BACT</name>
<dbReference type="AlphaFoldDB" id="A0A3E1P622"/>
<evidence type="ECO:0000313" key="2">
    <source>
        <dbReference type="Proteomes" id="UP000261174"/>
    </source>
</evidence>
<evidence type="ECO:0000313" key="1">
    <source>
        <dbReference type="EMBL" id="RFM35622.1"/>
    </source>
</evidence>
<reference evidence="1 2" key="1">
    <citation type="submission" date="2018-08" db="EMBL/GenBank/DDBJ databases">
        <title>Chitinophaga sp. K20C18050901, a novel bacterium isolated from forest soil.</title>
        <authorList>
            <person name="Wang C."/>
        </authorList>
    </citation>
    <scope>NUCLEOTIDE SEQUENCE [LARGE SCALE GENOMIC DNA]</scope>
    <source>
        <strain evidence="1 2">K20C18050901</strain>
    </source>
</reference>
<organism evidence="1 2">
    <name type="scientific">Chitinophaga silvisoli</name>
    <dbReference type="NCBI Taxonomy" id="2291814"/>
    <lineage>
        <taxon>Bacteria</taxon>
        <taxon>Pseudomonadati</taxon>
        <taxon>Bacteroidota</taxon>
        <taxon>Chitinophagia</taxon>
        <taxon>Chitinophagales</taxon>
        <taxon>Chitinophagaceae</taxon>
        <taxon>Chitinophaga</taxon>
    </lineage>
</organism>
<keyword evidence="2" id="KW-1185">Reference proteome</keyword>
<dbReference type="OrthoDB" id="666482at2"/>
<accession>A0A3E1P622</accession>